<evidence type="ECO:0000259" key="1">
    <source>
        <dbReference type="Pfam" id="PF08241"/>
    </source>
</evidence>
<dbReference type="AlphaFoldDB" id="A0A9N9D2V7"/>
<keyword evidence="3" id="KW-1185">Reference proteome</keyword>
<evidence type="ECO:0000313" key="3">
    <source>
        <dbReference type="Proteomes" id="UP000789396"/>
    </source>
</evidence>
<dbReference type="EMBL" id="CAJVPZ010010534">
    <property type="protein sequence ID" value="CAG8620516.1"/>
    <property type="molecule type" value="Genomic_DNA"/>
</dbReference>
<dbReference type="SUPFAM" id="SSF53335">
    <property type="entry name" value="S-adenosyl-L-methionine-dependent methyltransferases"/>
    <property type="match status" value="1"/>
</dbReference>
<name>A0A9N9D2V7_9GLOM</name>
<dbReference type="InterPro" id="IPR029063">
    <property type="entry name" value="SAM-dependent_MTases_sf"/>
</dbReference>
<dbReference type="OrthoDB" id="2013972at2759"/>
<dbReference type="InterPro" id="IPR013216">
    <property type="entry name" value="Methyltransf_11"/>
</dbReference>
<evidence type="ECO:0000313" key="2">
    <source>
        <dbReference type="EMBL" id="CAG8620516.1"/>
    </source>
</evidence>
<gene>
    <name evidence="2" type="ORF">RFULGI_LOCUS7341</name>
</gene>
<reference evidence="2" key="1">
    <citation type="submission" date="2021-06" db="EMBL/GenBank/DDBJ databases">
        <authorList>
            <person name="Kallberg Y."/>
            <person name="Tangrot J."/>
            <person name="Rosling A."/>
        </authorList>
    </citation>
    <scope>NUCLEOTIDE SEQUENCE</scope>
    <source>
        <strain evidence="2">IN212</strain>
    </source>
</reference>
<accession>A0A9N9D2V7</accession>
<organism evidence="2 3">
    <name type="scientific">Racocetra fulgida</name>
    <dbReference type="NCBI Taxonomy" id="60492"/>
    <lineage>
        <taxon>Eukaryota</taxon>
        <taxon>Fungi</taxon>
        <taxon>Fungi incertae sedis</taxon>
        <taxon>Mucoromycota</taxon>
        <taxon>Glomeromycotina</taxon>
        <taxon>Glomeromycetes</taxon>
        <taxon>Diversisporales</taxon>
        <taxon>Gigasporaceae</taxon>
        <taxon>Racocetra</taxon>
    </lineage>
</organism>
<feature type="domain" description="Methyltransferase type 11" evidence="1">
    <location>
        <begin position="123"/>
        <end position="164"/>
    </location>
</feature>
<comment type="caution">
    <text evidence="2">The sequence shown here is derived from an EMBL/GenBank/DDBJ whole genome shotgun (WGS) entry which is preliminary data.</text>
</comment>
<dbReference type="Proteomes" id="UP000789396">
    <property type="component" value="Unassembled WGS sequence"/>
</dbReference>
<proteinExistence type="predicted"/>
<dbReference type="GO" id="GO:0008757">
    <property type="term" value="F:S-adenosylmethionine-dependent methyltransferase activity"/>
    <property type="evidence" value="ECO:0007669"/>
    <property type="project" value="InterPro"/>
</dbReference>
<feature type="non-terminal residue" evidence="2">
    <location>
        <position position="1"/>
    </location>
</feature>
<sequence length="307" mass="35302">TKFKDELFVDRTGPDRAFNFHDQNQDQDDTLETYNEKFPFPKNDSNWDRLTLQHYLFRYIWQSNFSSPIDEYIKTDGIKVLDMAGEYPNASFTKLDSNTSLQNGTTLPNITIKDHDLPKSGPLPFEDSTFGFIHVGFLSCELPEKQFEALINELVRILKPGGYLEIMDIDCQGGNEGPSAQQPIMNSTKCLSDITVQRTLHPLGNWEDKIGEVALLNWLQFLNDFKSIIVPFMGISDIEYRYLIQEFKREVDLFQTYWISTGASPGLYNWALTIPPKLPNDTAIAQPTARFESPAKLFNILYLFKKK</sequence>
<dbReference type="Pfam" id="PF08241">
    <property type="entry name" value="Methyltransf_11"/>
    <property type="match status" value="1"/>
</dbReference>
<dbReference type="Gene3D" id="3.40.50.150">
    <property type="entry name" value="Vaccinia Virus protein VP39"/>
    <property type="match status" value="1"/>
</dbReference>
<feature type="non-terminal residue" evidence="2">
    <location>
        <position position="307"/>
    </location>
</feature>
<protein>
    <submittedName>
        <fullName evidence="2">8587_t:CDS:1</fullName>
    </submittedName>
</protein>